<dbReference type="SUPFAM" id="SSF161098">
    <property type="entry name" value="MetI-like"/>
    <property type="match status" value="1"/>
</dbReference>
<dbReference type="PANTHER" id="PTHR30151">
    <property type="entry name" value="ALKANE SULFONATE ABC TRANSPORTER-RELATED, MEMBRANE SUBUNIT"/>
    <property type="match status" value="1"/>
</dbReference>
<dbReference type="Gene3D" id="1.10.3720.10">
    <property type="entry name" value="MetI-like"/>
    <property type="match status" value="1"/>
</dbReference>
<evidence type="ECO:0000256" key="2">
    <source>
        <dbReference type="ARBA" id="ARBA00022448"/>
    </source>
</evidence>
<evidence type="ECO:0000256" key="1">
    <source>
        <dbReference type="ARBA" id="ARBA00004651"/>
    </source>
</evidence>
<feature type="domain" description="ABC transmembrane type-1" evidence="8">
    <location>
        <begin position="95"/>
        <end position="275"/>
    </location>
</feature>
<evidence type="ECO:0000313" key="9">
    <source>
        <dbReference type="EMBL" id="WVT07742.1"/>
    </source>
</evidence>
<keyword evidence="9" id="KW-0614">Plasmid</keyword>
<dbReference type="PROSITE" id="PS50928">
    <property type="entry name" value="ABC_TM1"/>
    <property type="match status" value="1"/>
</dbReference>
<reference evidence="9" key="1">
    <citation type="submission" date="2023-08" db="EMBL/GenBank/DDBJ databases">
        <title>Complete genome sequence of Sinorhizobium chiapanecum ITTG S70 isolated from Acaciella angustissima nodules in Chiapas-Mexico.</title>
        <authorList>
            <person name="Rincon-Rosales R."/>
            <person name="Rogel M.A."/>
            <person name="Rincon-Medina C.I."/>
            <person name="Guerrero G."/>
            <person name="Manzano-Gomez L.A."/>
            <person name="Lopez-Lopez A."/>
            <person name="Rincon Molina F.A."/>
            <person name="Martinez-Romero E."/>
        </authorList>
    </citation>
    <scope>NUCLEOTIDE SEQUENCE</scope>
    <source>
        <strain evidence="9">ITTG S70</strain>
        <plasmid evidence="9">pSchITTGS70d</plasmid>
    </source>
</reference>
<dbReference type="InterPro" id="IPR035906">
    <property type="entry name" value="MetI-like_sf"/>
</dbReference>
<evidence type="ECO:0000313" key="10">
    <source>
        <dbReference type="Proteomes" id="UP001432360"/>
    </source>
</evidence>
<keyword evidence="10" id="KW-1185">Reference proteome</keyword>
<evidence type="ECO:0000256" key="3">
    <source>
        <dbReference type="ARBA" id="ARBA00022475"/>
    </source>
</evidence>
<accession>A0ABZ2BJU6</accession>
<keyword evidence="6 7" id="KW-0472">Membrane</keyword>
<comment type="similarity">
    <text evidence="7">Belongs to the binding-protein-dependent transport system permease family.</text>
</comment>
<feature type="transmembrane region" description="Helical" evidence="7">
    <location>
        <begin position="161"/>
        <end position="180"/>
    </location>
</feature>
<proteinExistence type="inferred from homology"/>
<sequence>MAEHRMGVEAEPQGLRFSRIFPFQASGKALREKRPNAVASFATHHLTLSFLSAAALCGAWEWAGLVPISPAFPTFRETMAALWSISADGSLAAAYAVTLQPLALGLVISMALGVGLGVAMGLSPKTEWLVSPIFVVAQSAPLAALIPLIVFAYGIGITSKTIVVCIMAMPVIVLNSFAAVRHTPKSLIEMGESFLATRPKVITQIILPAASPVIFAGLRLGCASGFIGAVLGELLITPTGVGDLITYSRSIADYPTMYAAILSIMAFSVLFIEVLGRVEVTIFRPEKRAVS</sequence>
<gene>
    <name evidence="9" type="ORF">RB548_26605</name>
</gene>
<keyword evidence="5 7" id="KW-1133">Transmembrane helix</keyword>
<keyword evidence="4 7" id="KW-0812">Transmembrane</keyword>
<evidence type="ECO:0000256" key="7">
    <source>
        <dbReference type="RuleBase" id="RU363032"/>
    </source>
</evidence>
<dbReference type="EMBL" id="CP133152">
    <property type="protein sequence ID" value="WVT07742.1"/>
    <property type="molecule type" value="Genomic_DNA"/>
</dbReference>
<feature type="transmembrane region" description="Helical" evidence="7">
    <location>
        <begin position="103"/>
        <end position="122"/>
    </location>
</feature>
<dbReference type="Pfam" id="PF00528">
    <property type="entry name" value="BPD_transp_1"/>
    <property type="match status" value="1"/>
</dbReference>
<evidence type="ECO:0000256" key="6">
    <source>
        <dbReference type="ARBA" id="ARBA00023136"/>
    </source>
</evidence>
<feature type="transmembrane region" description="Helical" evidence="7">
    <location>
        <begin position="257"/>
        <end position="278"/>
    </location>
</feature>
<protein>
    <submittedName>
        <fullName evidence="9">ABC transporter permease</fullName>
    </submittedName>
</protein>
<feature type="transmembrane region" description="Helical" evidence="7">
    <location>
        <begin position="201"/>
        <end position="231"/>
    </location>
</feature>
<keyword evidence="2 7" id="KW-0813">Transport</keyword>
<evidence type="ECO:0000259" key="8">
    <source>
        <dbReference type="PROSITE" id="PS50928"/>
    </source>
</evidence>
<keyword evidence="3" id="KW-1003">Cell membrane</keyword>
<comment type="subcellular location">
    <subcellularLocation>
        <location evidence="1 7">Cell membrane</location>
        <topology evidence="1 7">Multi-pass membrane protein</topology>
    </subcellularLocation>
</comment>
<dbReference type="Proteomes" id="UP001432360">
    <property type="component" value="Plasmid pSchITTGS70d"/>
</dbReference>
<evidence type="ECO:0000256" key="5">
    <source>
        <dbReference type="ARBA" id="ARBA00022989"/>
    </source>
</evidence>
<evidence type="ECO:0000256" key="4">
    <source>
        <dbReference type="ARBA" id="ARBA00022692"/>
    </source>
</evidence>
<dbReference type="RefSeq" id="WP_331376758.1">
    <property type="nucleotide sequence ID" value="NZ_CP133152.1"/>
</dbReference>
<feature type="transmembrane region" description="Helical" evidence="7">
    <location>
        <begin position="134"/>
        <end position="155"/>
    </location>
</feature>
<dbReference type="PANTHER" id="PTHR30151:SF20">
    <property type="entry name" value="ABC TRANSPORTER PERMEASE PROTEIN HI_0355-RELATED"/>
    <property type="match status" value="1"/>
</dbReference>
<geneLocation type="plasmid" evidence="9 10">
    <name>pSchITTGS70d</name>
</geneLocation>
<dbReference type="InterPro" id="IPR000515">
    <property type="entry name" value="MetI-like"/>
</dbReference>
<organism evidence="9 10">
    <name type="scientific">Sinorhizobium chiapasense</name>
    <dbReference type="NCBI Taxonomy" id="501572"/>
    <lineage>
        <taxon>Bacteria</taxon>
        <taxon>Pseudomonadati</taxon>
        <taxon>Pseudomonadota</taxon>
        <taxon>Alphaproteobacteria</taxon>
        <taxon>Hyphomicrobiales</taxon>
        <taxon>Rhizobiaceae</taxon>
        <taxon>Sinorhizobium/Ensifer group</taxon>
        <taxon>Sinorhizobium</taxon>
    </lineage>
</organism>
<name>A0ABZ2BJU6_9HYPH</name>
<dbReference type="CDD" id="cd06261">
    <property type="entry name" value="TM_PBP2"/>
    <property type="match status" value="1"/>
</dbReference>